<dbReference type="SUPFAM" id="SSF56219">
    <property type="entry name" value="DNase I-like"/>
    <property type="match status" value="2"/>
</dbReference>
<name>A0A812M0P7_9DINO</name>
<reference evidence="3" key="1">
    <citation type="submission" date="2021-02" db="EMBL/GenBank/DDBJ databases">
        <authorList>
            <person name="Dougan E. K."/>
            <person name="Rhodes N."/>
            <person name="Thang M."/>
            <person name="Chan C."/>
        </authorList>
    </citation>
    <scope>NUCLEOTIDE SEQUENCE</scope>
</reference>
<dbReference type="Pfam" id="PF00078">
    <property type="entry name" value="RVT_1"/>
    <property type="match status" value="1"/>
</dbReference>
<evidence type="ECO:0000256" key="1">
    <source>
        <dbReference type="SAM" id="MobiDB-lite"/>
    </source>
</evidence>
<feature type="compositionally biased region" description="Basic and acidic residues" evidence="1">
    <location>
        <begin position="219"/>
        <end position="228"/>
    </location>
</feature>
<dbReference type="EMBL" id="CAJNDS010001336">
    <property type="protein sequence ID" value="CAE7255902.1"/>
    <property type="molecule type" value="Genomic_DNA"/>
</dbReference>
<dbReference type="InterPro" id="IPR000477">
    <property type="entry name" value="RT_dom"/>
</dbReference>
<gene>
    <name evidence="3" type="primary">CFDP2</name>
    <name evidence="3" type="ORF">SNAT2548_LOCUS13075</name>
</gene>
<keyword evidence="4" id="KW-1185">Reference proteome</keyword>
<dbReference type="Proteomes" id="UP000604046">
    <property type="component" value="Unassembled WGS sequence"/>
</dbReference>
<comment type="caution">
    <text evidence="3">The sequence shown here is derived from an EMBL/GenBank/DDBJ whole genome shotgun (WGS) entry which is preliminary data.</text>
</comment>
<organism evidence="3 4">
    <name type="scientific">Symbiodinium natans</name>
    <dbReference type="NCBI Taxonomy" id="878477"/>
    <lineage>
        <taxon>Eukaryota</taxon>
        <taxon>Sar</taxon>
        <taxon>Alveolata</taxon>
        <taxon>Dinophyceae</taxon>
        <taxon>Suessiales</taxon>
        <taxon>Symbiodiniaceae</taxon>
        <taxon>Symbiodinium</taxon>
    </lineage>
</organism>
<dbReference type="InterPro" id="IPR012337">
    <property type="entry name" value="RNaseH-like_sf"/>
</dbReference>
<dbReference type="PROSITE" id="PS50879">
    <property type="entry name" value="RNASE_H_1"/>
    <property type="match status" value="1"/>
</dbReference>
<dbReference type="Gene3D" id="3.60.10.10">
    <property type="entry name" value="Endonuclease/exonuclease/phosphatase"/>
    <property type="match status" value="2"/>
</dbReference>
<feature type="region of interest" description="Disordered" evidence="1">
    <location>
        <begin position="206"/>
        <end position="234"/>
    </location>
</feature>
<dbReference type="InterPro" id="IPR036397">
    <property type="entry name" value="RNaseH_sf"/>
</dbReference>
<dbReference type="PANTHER" id="PTHR47027:SF20">
    <property type="entry name" value="REVERSE TRANSCRIPTASE-LIKE PROTEIN WITH RNA-DIRECTED DNA POLYMERASE DOMAIN"/>
    <property type="match status" value="1"/>
</dbReference>
<dbReference type="InterPro" id="IPR002156">
    <property type="entry name" value="RNaseH_domain"/>
</dbReference>
<feature type="compositionally biased region" description="Gly residues" evidence="1">
    <location>
        <begin position="1314"/>
        <end position="1327"/>
    </location>
</feature>
<feature type="domain" description="RNase H type-1" evidence="2">
    <location>
        <begin position="2870"/>
        <end position="3025"/>
    </location>
</feature>
<evidence type="ECO:0000259" key="2">
    <source>
        <dbReference type="PROSITE" id="PS50879"/>
    </source>
</evidence>
<accession>A0A812M0P7</accession>
<feature type="region of interest" description="Disordered" evidence="1">
    <location>
        <begin position="1004"/>
        <end position="1028"/>
    </location>
</feature>
<sequence length="3149" mass="350324">MAGSKALPDRVTAVERAVEHVALLANATAKGVGKDKAQRQVVAFVQGTFRARVQEAYAAWREGAAAAREASKETGQAEGASGGSTRPVPWKAQVFEMLVEQLREQGVSPDVLQNLQTTNTLDAVEAVQQQEPLEDMAVPWVLVVTFRLNWNGHTARTCLSSVQVRQAVGKRDGRYPELGLRPGRFLPGGYQRAVLADLGHTPDDISGWYKGKGPGKGVGDGRGRGVERGHKRASPSRLSVSEVLTVVPPTVWVTAGTVRLMNKPCTVGAGVGSFAEAEWPDNVLFGAKSDLHLTVVPRCADPQKVGDLCGELQRKGVSLCAVSEHRRADELCEYGGGRLLRIRLKINGRFLSVISCYEPTFQCSEEEKEAFAQLGEMMDKVAPRDELIFMGDFNARVGIGDPDEAGNDGDGLREMVGRHGLAEVNENGTRLLDFCSGRDRDAPVVASTLFKHNVYGTWNFNQQLREFAADGLFDDKYELFGNGMRKARMELKLKFLCILLASIPGKVYARILNARIDKYAEEAKSGGGVVWQTRIDGVLHHRETFDKYTTWQAGEQAPIAVEEFDGFDDIEFCKEFEYLGVTVDGSIGYQSRYCSDPYRRNWGIGSLDIRADEVFRDKFLVGSAFLRLEEQLGGREGLLAKFVSQIESLLETNNFSSFEDICAEASSQWSEGLEMEADLGLFRVLFYSALLRLAKAEGGAASGAAGTGNEGGKPPPLKMQLFTKVVEQLVRQGVGETSKDWRHEVLSTARQFVMLLPNVVELGLRPGRYLPGVLHREVLSSLGHTETEIQDYFKGKAARVLAEIPSGLSNGIGTVHPRLPGRAWATSLTPTSAVADTAEFSRDECGYQLPHTSVSRLAMSLTKSNLHLTEGVAVVMNEAMQVAWLSSLEDRVLATAALANSTAYKVACRLCSSSVVNLKLALSEDGPHGKGTRPSCPPRGCDALPQDGKSWPAVVLFRNSETAQNTRDVWLQNALRPLFGKDKDLGLRPARYLPSRVHRRVHDFVPAKGKGKGQGRSPKQESEDNGVGSRLAMTGAKTDLHLIVDMQYAWRRADELCGYGGGRLLRIRLKINGRRWSVDTDWRKLMKMAPGYWTFARGGIEMLNVGKLGQAETCKNFNQQLREFAADGLFDDKYELFGNGMRKDHNYQFAAYRELRQIFVGGILLASIPGKVYARVRLRFKGWGMDHLAEKRTIGYQSRYCSDPYRRSRDIGSLDIRLIQLSRRRTEKSTGPNCEFHLNHGQVLRNAGPGRMKFFGISSWEGRLFSVLRSGVANPHNLACALVFLPGALHREVLSSLGHTETEIQEYFKRKGGKGTGGRGRGDGPGAAGKRMAGQRLSVATQRNTNSGKDRLPGYLTREVYHLMQYLIPLEIRNLEVFVQCVKVAREGMGDLRGTEGGYQLPNTSVSRLAMMAIIGVFFPTARFLAPRAAVGHRDSGFQFFLGMGPETSALRAQTHYPVVELSSVTSSQPVPYVYAPSGTTQARGRRRNRFRRTFRQSYRLPISLGLKVGCINTQGLRWDLTSHAEKLKALLLLARKFLMLTELHYDETVQLRFQVVYMEEWLLICRGQVGLLLRNSVAQLWEQQGRPSFALDASDRLAGIAVCIHGRKLALVSVYSPAGADVGSKRRHYTHAQQLCNMLKDETLEICIGGDFNGHIGVNDGFGQQVGRAVAEQTETRVRCNASALRGNSAETRHRIKQYQKLVESRMDELQVSPVPAAPACVEGWEEQDASALHIYTDGGADPPMFRDNKVQVPSTAGWGLAAWLAGDAQDYFGPVVCNERADDCATMGKNGQWQDLPSLPEEAESLAAWKLARHRRKEVGRGVNYSGAAPFSLDTLRTHNLTVSSQALKVEDGFIRQQVKQRPIRHELGLTPSRAEFNQALVAVRESSPGKDGVTINMLRLAGDRVQEQLYRIVCMMFHRPAHEWDKQLRDGLGISLYKGEGSREDLDCYRTIILLPILSRVLGRILSVRIMSFAEEEQLLSGCQWGNRKHRSVQDALFVVRMVTEMAAEVSHVPGACLAVESALVLVFFDIRKHFPSVDRTAAFELFARLGFPQPLIQALDALHSGTSYQACTSEGLSQPYKLTAGFREGCSTSPGLYTIFHDFVMQDFAKRLDALRKECPGHFVELHSLWGRRFNRRVNRSNRPRSRMLQNSTEQLQVWKLLSIMFADDTSLLLRESGREEAERLLASTLRDWGEVIKPSKTKRVLIHPSGADERKGFHRNARLLGGILSYDGLYAQDDAHRLQCAKRIWRNLYQQMPRYGLSPRMQGRRVEAAVIRALVFGTESRVVSSATLHQWQTFLHTIARGLCGQRLSEMQNANLTQQDLLRKLGLRNIHTYVALGQLRFLGHLARLPNDRMERHLLFAWSPRESLHPSCKRTPNTRQALWSRLDDLRKFLQLPVEGWHQQWLQMAQAEDGTRMQRDKRAKMLRQQERMRSVLCVQRLHLRDALMWIKLLWLVHVAGYVLSSHARIAFSKAQQLRAGDGDRAAKRARSVETRNASATSSQGAGNTEILARALRLTLSTAEKCEAVSAAANLVVPLRSDEDQKPVLEASRLWVNSLPPKKEGMAERVPHELGEKRTFMFLTIMDLVRQDSALQDEVTQEASVSVLAGAPFREALDALSASVDSKRFLIAPHRWGQTQLHKQAWEAFGAATRRLTVESGERVAPDTVGHERPIRDKANVSADWILPEGDLTAALRLRADVYNSATVFHRQLCDIKPSCLQIWGGDWNGHVGRDHPDQNYALQTPTTPSGVEQRQWLGQTQLQVVDTRWSSWYVVPPTELQVVRIGLLLRFTSFGITSADGTEAQTQNKGPTAPLNYHAFRGPSEGAKANRGAIQRLIHDTLAAKLPDLHPATSSSSSTPASTTSTPWEIYTDGSCEVAVARQGRRKPAGWGIALQNNKGAWQIFHGPVVFDRGKEDFLGATLASNNTAELCAIAHAMRFLLYGTPDSNAATIFFDSTYAYKMATGQWTPRSNIALVHKVQELVQQVSAMRPLHWQHVYGHTGIEGNEKAAADKGRPNSISSFYTEADMDIQPLMQKQVERLTLQEAFDHFKQTMNSPLPVSPDTLDANMGPSVPEASWLAEVPERSDVEEAMAATRESAPGHDEVTVMMLRMSGELGLQVISGIVQRLWAHPDTDWEERDLT</sequence>
<feature type="compositionally biased region" description="Polar residues" evidence="1">
    <location>
        <begin position="2500"/>
        <end position="2510"/>
    </location>
</feature>
<evidence type="ECO:0000313" key="3">
    <source>
        <dbReference type="EMBL" id="CAE7255902.1"/>
    </source>
</evidence>
<proteinExistence type="predicted"/>
<dbReference type="Pfam" id="PF00075">
    <property type="entry name" value="RNase_H"/>
    <property type="match status" value="1"/>
</dbReference>
<dbReference type="OrthoDB" id="10030815at2759"/>
<dbReference type="GO" id="GO:0004523">
    <property type="term" value="F:RNA-DNA hybrid ribonuclease activity"/>
    <property type="evidence" value="ECO:0007669"/>
    <property type="project" value="InterPro"/>
</dbReference>
<feature type="region of interest" description="Disordered" evidence="1">
    <location>
        <begin position="1310"/>
        <end position="1330"/>
    </location>
</feature>
<feature type="region of interest" description="Disordered" evidence="1">
    <location>
        <begin position="2486"/>
        <end position="2510"/>
    </location>
</feature>
<dbReference type="PANTHER" id="PTHR47027">
    <property type="entry name" value="REVERSE TRANSCRIPTASE DOMAIN-CONTAINING PROTEIN"/>
    <property type="match status" value="1"/>
</dbReference>
<dbReference type="GO" id="GO:0003676">
    <property type="term" value="F:nucleic acid binding"/>
    <property type="evidence" value="ECO:0007669"/>
    <property type="project" value="InterPro"/>
</dbReference>
<evidence type="ECO:0000313" key="4">
    <source>
        <dbReference type="Proteomes" id="UP000604046"/>
    </source>
</evidence>
<dbReference type="Gene3D" id="3.30.420.10">
    <property type="entry name" value="Ribonuclease H-like superfamily/Ribonuclease H"/>
    <property type="match status" value="1"/>
</dbReference>
<protein>
    <submittedName>
        <fullName evidence="3">CFDP2 protein</fullName>
    </submittedName>
</protein>
<dbReference type="SUPFAM" id="SSF53098">
    <property type="entry name" value="Ribonuclease H-like"/>
    <property type="match status" value="1"/>
</dbReference>
<dbReference type="InterPro" id="IPR036691">
    <property type="entry name" value="Endo/exonu/phosph_ase_sf"/>
</dbReference>
<feature type="compositionally biased region" description="Basic and acidic residues" evidence="1">
    <location>
        <begin position="2486"/>
        <end position="2499"/>
    </location>
</feature>